<evidence type="ECO:0000256" key="3">
    <source>
        <dbReference type="ARBA" id="ARBA00022658"/>
    </source>
</evidence>
<evidence type="ECO:0000256" key="7">
    <source>
        <dbReference type="SAM" id="MobiDB-lite"/>
    </source>
</evidence>
<evidence type="ECO:0000259" key="8">
    <source>
        <dbReference type="PROSITE" id="PS50002"/>
    </source>
</evidence>
<dbReference type="SMART" id="SM00325">
    <property type="entry name" value="RhoGEF"/>
    <property type="match status" value="1"/>
</dbReference>
<dbReference type="InterPro" id="IPR046376">
    <property type="entry name" value="PH_Cool_Pix"/>
</dbReference>
<dbReference type="Pfam" id="PF00018">
    <property type="entry name" value="SH3_1"/>
    <property type="match status" value="1"/>
</dbReference>
<dbReference type="PROSITE" id="PS50002">
    <property type="entry name" value="SH3"/>
    <property type="match status" value="1"/>
</dbReference>
<evidence type="ECO:0000256" key="4">
    <source>
        <dbReference type="ARBA" id="ARBA00023273"/>
    </source>
</evidence>
<reference evidence="11 12" key="1">
    <citation type="journal article" date="2007" name="Nature">
        <title>Evolution of genes and genomes on the Drosophila phylogeny.</title>
        <authorList>
            <consortium name="Drosophila 12 Genomes Consortium"/>
            <person name="Clark A.G."/>
            <person name="Eisen M.B."/>
            <person name="Smith D.R."/>
            <person name="Bergman C.M."/>
            <person name="Oliver B."/>
            <person name="Markow T.A."/>
            <person name="Kaufman T.C."/>
            <person name="Kellis M."/>
            <person name="Gelbart W."/>
            <person name="Iyer V.N."/>
            <person name="Pollard D.A."/>
            <person name="Sackton T.B."/>
            <person name="Larracuente A.M."/>
            <person name="Singh N.D."/>
            <person name="Abad J.P."/>
            <person name="Abt D.N."/>
            <person name="Adryan B."/>
            <person name="Aguade M."/>
            <person name="Akashi H."/>
            <person name="Anderson W.W."/>
            <person name="Aquadro C.F."/>
            <person name="Ardell D.H."/>
            <person name="Arguello R."/>
            <person name="Artieri C.G."/>
            <person name="Barbash D.A."/>
            <person name="Barker D."/>
            <person name="Barsanti P."/>
            <person name="Batterham P."/>
            <person name="Batzoglou S."/>
            <person name="Begun D."/>
            <person name="Bhutkar A."/>
            <person name="Blanco E."/>
            <person name="Bosak S.A."/>
            <person name="Bradley R.K."/>
            <person name="Brand A.D."/>
            <person name="Brent M.R."/>
            <person name="Brooks A.N."/>
            <person name="Brown R.H."/>
            <person name="Butlin R.K."/>
            <person name="Caggese C."/>
            <person name="Calvi B.R."/>
            <person name="Bernardo de Carvalho A."/>
            <person name="Caspi A."/>
            <person name="Castrezana S."/>
            <person name="Celniker S.E."/>
            <person name="Chang J.L."/>
            <person name="Chapple C."/>
            <person name="Chatterji S."/>
            <person name="Chinwalla A."/>
            <person name="Civetta A."/>
            <person name="Clifton S.W."/>
            <person name="Comeron J.M."/>
            <person name="Costello J.C."/>
            <person name="Coyne J.A."/>
            <person name="Daub J."/>
            <person name="David R.G."/>
            <person name="Delcher A.L."/>
            <person name="Delehaunty K."/>
            <person name="Do C.B."/>
            <person name="Ebling H."/>
            <person name="Edwards K."/>
            <person name="Eickbush T."/>
            <person name="Evans J.D."/>
            <person name="Filipski A."/>
            <person name="Findeiss S."/>
            <person name="Freyhult E."/>
            <person name="Fulton L."/>
            <person name="Fulton R."/>
            <person name="Garcia A.C."/>
            <person name="Gardiner A."/>
            <person name="Garfield D.A."/>
            <person name="Garvin B.E."/>
            <person name="Gibson G."/>
            <person name="Gilbert D."/>
            <person name="Gnerre S."/>
            <person name="Godfrey J."/>
            <person name="Good R."/>
            <person name="Gotea V."/>
            <person name="Gravely B."/>
            <person name="Greenberg A.J."/>
            <person name="Griffiths-Jones S."/>
            <person name="Gross S."/>
            <person name="Guigo R."/>
            <person name="Gustafson E.A."/>
            <person name="Haerty W."/>
            <person name="Hahn M.W."/>
            <person name="Halligan D.L."/>
            <person name="Halpern A.L."/>
            <person name="Halter G.M."/>
            <person name="Han M.V."/>
            <person name="Heger A."/>
            <person name="Hillier L."/>
            <person name="Hinrichs A.S."/>
            <person name="Holmes I."/>
            <person name="Hoskins R.A."/>
            <person name="Hubisz M.J."/>
            <person name="Hultmark D."/>
            <person name="Huntley M.A."/>
            <person name="Jaffe D.B."/>
            <person name="Jagadeeshan S."/>
            <person name="Jeck W.R."/>
            <person name="Johnson J."/>
            <person name="Jones C.D."/>
            <person name="Jordan W.C."/>
            <person name="Karpen G.H."/>
            <person name="Kataoka E."/>
            <person name="Keightley P.D."/>
            <person name="Kheradpour P."/>
            <person name="Kirkness E.F."/>
            <person name="Koerich L.B."/>
            <person name="Kristiansen K."/>
            <person name="Kudrna D."/>
            <person name="Kulathinal R.J."/>
            <person name="Kumar S."/>
            <person name="Kwok R."/>
            <person name="Lander E."/>
            <person name="Langley C.H."/>
            <person name="Lapoint R."/>
            <person name="Lazzaro B.P."/>
            <person name="Lee S.J."/>
            <person name="Levesque L."/>
            <person name="Li R."/>
            <person name="Lin C.F."/>
            <person name="Lin M.F."/>
            <person name="Lindblad-Toh K."/>
            <person name="Llopart A."/>
            <person name="Long M."/>
            <person name="Low L."/>
            <person name="Lozovsky E."/>
            <person name="Lu J."/>
            <person name="Luo M."/>
            <person name="Machado C.A."/>
            <person name="Makalowski W."/>
            <person name="Marzo M."/>
            <person name="Matsuda M."/>
            <person name="Matzkin L."/>
            <person name="McAllister B."/>
            <person name="McBride C.S."/>
            <person name="McKernan B."/>
            <person name="McKernan K."/>
            <person name="Mendez-Lago M."/>
            <person name="Minx P."/>
            <person name="Mollenhauer M.U."/>
            <person name="Montooth K."/>
            <person name="Mount S.M."/>
            <person name="Mu X."/>
            <person name="Myers E."/>
            <person name="Negre B."/>
            <person name="Newfeld S."/>
            <person name="Nielsen R."/>
            <person name="Noor M.A."/>
            <person name="O'Grady P."/>
            <person name="Pachter L."/>
            <person name="Papaceit M."/>
            <person name="Parisi M.J."/>
            <person name="Parisi M."/>
            <person name="Parts L."/>
            <person name="Pedersen J.S."/>
            <person name="Pesole G."/>
            <person name="Phillippy A.M."/>
            <person name="Ponting C.P."/>
            <person name="Pop M."/>
            <person name="Porcelli D."/>
            <person name="Powell J.R."/>
            <person name="Prohaska S."/>
            <person name="Pruitt K."/>
            <person name="Puig M."/>
            <person name="Quesneville H."/>
            <person name="Ram K.R."/>
            <person name="Rand D."/>
            <person name="Rasmussen M.D."/>
            <person name="Reed L.K."/>
            <person name="Reenan R."/>
            <person name="Reily A."/>
            <person name="Remington K.A."/>
            <person name="Rieger T.T."/>
            <person name="Ritchie M.G."/>
            <person name="Robin C."/>
            <person name="Rogers Y.H."/>
            <person name="Rohde C."/>
            <person name="Rozas J."/>
            <person name="Rubenfield M.J."/>
            <person name="Ruiz A."/>
            <person name="Russo S."/>
            <person name="Salzberg S.L."/>
            <person name="Sanchez-Gracia A."/>
            <person name="Saranga D.J."/>
            <person name="Sato H."/>
            <person name="Schaeffer S.W."/>
            <person name="Schatz M.C."/>
            <person name="Schlenke T."/>
            <person name="Schwartz R."/>
            <person name="Segarra C."/>
            <person name="Singh R.S."/>
            <person name="Sirot L."/>
            <person name="Sirota M."/>
            <person name="Sisneros N.B."/>
            <person name="Smith C.D."/>
            <person name="Smith T.F."/>
            <person name="Spieth J."/>
            <person name="Stage D.E."/>
            <person name="Stark A."/>
            <person name="Stephan W."/>
            <person name="Strausberg R.L."/>
            <person name="Strempel S."/>
            <person name="Sturgill D."/>
            <person name="Sutton G."/>
            <person name="Sutton G.G."/>
            <person name="Tao W."/>
            <person name="Teichmann S."/>
            <person name="Tobari Y.N."/>
            <person name="Tomimura Y."/>
            <person name="Tsolas J.M."/>
            <person name="Valente V.L."/>
            <person name="Venter E."/>
            <person name="Venter J.C."/>
            <person name="Vicario S."/>
            <person name="Vieira F.G."/>
            <person name="Vilella A.J."/>
            <person name="Villasante A."/>
            <person name="Walenz B."/>
            <person name="Wang J."/>
            <person name="Wasserman M."/>
            <person name="Watts T."/>
            <person name="Wilson D."/>
            <person name="Wilson R.K."/>
            <person name="Wing R.A."/>
            <person name="Wolfner M.F."/>
            <person name="Wong A."/>
            <person name="Wong G.K."/>
            <person name="Wu C.I."/>
            <person name="Wu G."/>
            <person name="Yamamoto D."/>
            <person name="Yang H.P."/>
            <person name="Yang S.P."/>
            <person name="Yorke J.A."/>
            <person name="Yoshida K."/>
            <person name="Zdobnov E."/>
            <person name="Zhang P."/>
            <person name="Zhang Y."/>
            <person name="Zimin A.V."/>
            <person name="Baldwin J."/>
            <person name="Abdouelleil A."/>
            <person name="Abdulkadir J."/>
            <person name="Abebe A."/>
            <person name="Abera B."/>
            <person name="Abreu J."/>
            <person name="Acer S.C."/>
            <person name="Aftuck L."/>
            <person name="Alexander A."/>
            <person name="An P."/>
            <person name="Anderson E."/>
            <person name="Anderson S."/>
            <person name="Arachi H."/>
            <person name="Azer M."/>
            <person name="Bachantsang P."/>
            <person name="Barry A."/>
            <person name="Bayul T."/>
            <person name="Berlin A."/>
            <person name="Bessette D."/>
            <person name="Bloom T."/>
            <person name="Blye J."/>
            <person name="Boguslavskiy L."/>
            <person name="Bonnet C."/>
            <person name="Boukhgalter B."/>
            <person name="Bourzgui I."/>
            <person name="Brown A."/>
            <person name="Cahill P."/>
            <person name="Channer S."/>
            <person name="Cheshatsang Y."/>
            <person name="Chuda L."/>
            <person name="Citroen M."/>
            <person name="Collymore A."/>
            <person name="Cooke P."/>
            <person name="Costello M."/>
            <person name="D'Aco K."/>
            <person name="Daza R."/>
            <person name="De Haan G."/>
            <person name="DeGray S."/>
            <person name="DeMaso C."/>
            <person name="Dhargay N."/>
            <person name="Dooley K."/>
            <person name="Dooley E."/>
            <person name="Doricent M."/>
            <person name="Dorje P."/>
            <person name="Dorjee K."/>
            <person name="Dupes A."/>
            <person name="Elong R."/>
            <person name="Falk J."/>
            <person name="Farina A."/>
            <person name="Faro S."/>
            <person name="Ferguson D."/>
            <person name="Fisher S."/>
            <person name="Foley C.D."/>
            <person name="Franke A."/>
            <person name="Friedrich D."/>
            <person name="Gadbois L."/>
            <person name="Gearin G."/>
            <person name="Gearin C.R."/>
            <person name="Giannoukos G."/>
            <person name="Goode T."/>
            <person name="Graham J."/>
            <person name="Grandbois E."/>
            <person name="Grewal S."/>
            <person name="Gyaltsen K."/>
            <person name="Hafez N."/>
            <person name="Hagos B."/>
            <person name="Hall J."/>
            <person name="Henson C."/>
            <person name="Hollinger A."/>
            <person name="Honan T."/>
            <person name="Huard M.D."/>
            <person name="Hughes L."/>
            <person name="Hurhula B."/>
            <person name="Husby M.E."/>
            <person name="Kamat A."/>
            <person name="Kanga B."/>
            <person name="Kashin S."/>
            <person name="Khazanovich D."/>
            <person name="Kisner P."/>
            <person name="Lance K."/>
            <person name="Lara M."/>
            <person name="Lee W."/>
            <person name="Lennon N."/>
            <person name="Letendre F."/>
            <person name="LeVine R."/>
            <person name="Lipovsky A."/>
            <person name="Liu X."/>
            <person name="Liu J."/>
            <person name="Liu S."/>
            <person name="Lokyitsang T."/>
            <person name="Lokyitsang Y."/>
            <person name="Lubonja R."/>
            <person name="Lui A."/>
            <person name="MacDonald P."/>
            <person name="Magnisalis V."/>
            <person name="Maru K."/>
            <person name="Matthews C."/>
            <person name="McCusker W."/>
            <person name="McDonough S."/>
            <person name="Mehta T."/>
            <person name="Meldrim J."/>
            <person name="Meneus L."/>
            <person name="Mihai O."/>
            <person name="Mihalev A."/>
            <person name="Mihova T."/>
            <person name="Mittelman R."/>
            <person name="Mlenga V."/>
            <person name="Montmayeur A."/>
            <person name="Mulrain L."/>
            <person name="Navidi A."/>
            <person name="Naylor J."/>
            <person name="Negash T."/>
            <person name="Nguyen T."/>
            <person name="Nguyen N."/>
            <person name="Nicol R."/>
            <person name="Norbu C."/>
            <person name="Norbu N."/>
            <person name="Novod N."/>
            <person name="O'Neill B."/>
            <person name="Osman S."/>
            <person name="Markiewicz E."/>
            <person name="Oyono O.L."/>
            <person name="Patti C."/>
            <person name="Phunkhang P."/>
            <person name="Pierre F."/>
            <person name="Priest M."/>
            <person name="Raghuraman S."/>
            <person name="Rege F."/>
            <person name="Reyes R."/>
            <person name="Rise C."/>
            <person name="Rogov P."/>
            <person name="Ross K."/>
            <person name="Ryan E."/>
            <person name="Settipalli S."/>
            <person name="Shea T."/>
            <person name="Sherpa N."/>
            <person name="Shi L."/>
            <person name="Shih D."/>
            <person name="Sparrow T."/>
            <person name="Spaulding J."/>
            <person name="Stalker J."/>
            <person name="Stange-Thomann N."/>
            <person name="Stavropoulos S."/>
            <person name="Stone C."/>
            <person name="Strader C."/>
            <person name="Tesfaye S."/>
            <person name="Thomson T."/>
            <person name="Thoulutsang Y."/>
            <person name="Thoulutsang D."/>
            <person name="Topham K."/>
            <person name="Topping I."/>
            <person name="Tsamla T."/>
            <person name="Vassiliev H."/>
            <person name="Vo A."/>
            <person name="Wangchuk T."/>
            <person name="Wangdi T."/>
            <person name="Weiand M."/>
            <person name="Wilkinson J."/>
            <person name="Wilson A."/>
            <person name="Yadav S."/>
            <person name="Young G."/>
            <person name="Yu Q."/>
            <person name="Zembek L."/>
            <person name="Zhong D."/>
            <person name="Zimmer A."/>
            <person name="Zwirko Z."/>
            <person name="Jaffe D.B."/>
            <person name="Alvarez P."/>
            <person name="Brockman W."/>
            <person name="Butler J."/>
            <person name="Chin C."/>
            <person name="Gnerre S."/>
            <person name="Grabherr M."/>
            <person name="Kleber M."/>
            <person name="Mauceli E."/>
            <person name="MacCallum I."/>
        </authorList>
    </citation>
    <scope>NUCLEOTIDE SEQUENCE [LARGE SCALE GENOMIC DNA]</scope>
    <source>
        <strain evidence="12">Tucson 14024-0371.13</strain>
    </source>
</reference>
<feature type="compositionally biased region" description="Gly residues" evidence="7">
    <location>
        <begin position="564"/>
        <end position="578"/>
    </location>
</feature>
<evidence type="ECO:0000313" key="12">
    <source>
        <dbReference type="Proteomes" id="UP000007801"/>
    </source>
</evidence>
<dbReference type="CDD" id="cd01225">
    <property type="entry name" value="PH_Cool_Pix"/>
    <property type="match status" value="1"/>
</dbReference>
<evidence type="ECO:0000256" key="2">
    <source>
        <dbReference type="ARBA" id="ARBA00022443"/>
    </source>
</evidence>
<dbReference type="PROSITE" id="PS50003">
    <property type="entry name" value="PH_DOMAIN"/>
    <property type="match status" value="1"/>
</dbReference>
<dbReference type="PANTHER" id="PTHR46026">
    <property type="entry name" value="RHO-TYPE GUANINE NUCLEOTIDE EXCHANGE FACTOR, ISOFORM F"/>
    <property type="match status" value="1"/>
</dbReference>
<dbReference type="OrthoDB" id="6019202at2759"/>
<evidence type="ECO:0000259" key="10">
    <source>
        <dbReference type="PROSITE" id="PS50010"/>
    </source>
</evidence>
<dbReference type="InterPro" id="IPR036028">
    <property type="entry name" value="SH3-like_dom_sf"/>
</dbReference>
<dbReference type="GO" id="GO:0005737">
    <property type="term" value="C:cytoplasm"/>
    <property type="evidence" value="ECO:0007669"/>
    <property type="project" value="TreeGrafter"/>
</dbReference>
<keyword evidence="3" id="KW-0344">Guanine-nucleotide releasing factor</keyword>
<dbReference type="SUPFAM" id="SSF50729">
    <property type="entry name" value="PH domain-like"/>
    <property type="match status" value="1"/>
</dbReference>
<feature type="region of interest" description="Disordered" evidence="7">
    <location>
        <begin position="392"/>
        <end position="513"/>
    </location>
</feature>
<dbReference type="SUPFAM" id="SSF48065">
    <property type="entry name" value="DBL homology domain (DH-domain)"/>
    <property type="match status" value="1"/>
</dbReference>
<evidence type="ECO:0000256" key="5">
    <source>
        <dbReference type="PROSITE-ProRule" id="PRU00192"/>
    </source>
</evidence>
<dbReference type="GeneID" id="6497358"/>
<dbReference type="CDD" id="cd11877">
    <property type="entry name" value="SH3_PIX"/>
    <property type="match status" value="1"/>
</dbReference>
<evidence type="ECO:0000313" key="11">
    <source>
        <dbReference type="EMBL" id="KPU73426.1"/>
    </source>
</evidence>
<dbReference type="FunFam" id="2.30.30.40:FF:000072">
    <property type="entry name" value="Unconventional Myosin IB"/>
    <property type="match status" value="1"/>
</dbReference>
<evidence type="ECO:0000256" key="1">
    <source>
        <dbReference type="ARBA" id="ARBA00004510"/>
    </source>
</evidence>
<dbReference type="EMBL" id="CH902620">
    <property type="protein sequence ID" value="KPU73426.1"/>
    <property type="molecule type" value="Genomic_DNA"/>
</dbReference>
<accession>A0A0P8XVQ3</accession>
<comment type="subcellular location">
    <subcellularLocation>
        <location evidence="1">Cell projection</location>
        <location evidence="1">Lamellipodium</location>
    </subcellularLocation>
</comment>
<protein>
    <submittedName>
        <fullName evidence="11">Uncharacterized protein, isoform E</fullName>
    </submittedName>
</protein>
<dbReference type="FunFam" id="1.20.900.10:FF:000031">
    <property type="entry name" value="Uncharacterized protein, isoform B"/>
    <property type="match status" value="1"/>
</dbReference>
<feature type="compositionally biased region" description="Polar residues" evidence="7">
    <location>
        <begin position="492"/>
        <end position="511"/>
    </location>
</feature>
<dbReference type="InterPro" id="IPR035899">
    <property type="entry name" value="DBL_dom_sf"/>
</dbReference>
<sequence length="687" mass="75087">MEQPLVVQAEYSFMGSNNDELCFQKGDIITVTQREDGGWWEGTLNDKTGWFPSNYVNECKGQLPLTETIRPPEEIQEYRSVVLKDLLDSERAHVAELQGLLENFLEPMQQTQILSQDEYAQLMCNFVEIVRTHEELLIQIEECNDRVGKLFLTSAPLMKKVHQAYCASHPKAIVILDKYKDELEKYMERQGAATPGLLVLTTGLSKPFRRLDKYSAMLQELERHMESSHPDRGDTQRSVAVYKDIAATCSATRRQKELELQVLTGPVRGWQGQELSTLGDIIHMGSVAVGADHRDRYFVLFPQTLLFLSVSQRMSAFIYEGKLPLTGIIVNRLEDTDAIKNAFEISSPLIDRIVAVCQGPNEANKWVELLNANNPTLPMGIKRQLSNLSNSSLGHLNASHMSPPTSHSMLLPPGVRPPTTPSNIPGSGNSGSNSHQGSPATNSMSQHKRSQSFNHHLSYNQYTPTQPPPHHLHPPQPPSLPSHLGPVVPRLSSAQTPSSKTAAPVTGSSMDGSPAAAALQAAAAAAAAQGPSARKGSTKANWTISCLRPTPPLRPSLLKATSGSGSGGSGGGGGGGSSSGNALASYCSGRKNQPTYEEDALVLRVFEAYCAAYQNSARNTIHSGLENEDMTPTLRQLWTAIRQMQQDMSQIKLQINEERALRAELQQLLMQHLETSSVSSGANTPKC</sequence>
<dbReference type="InterPro" id="IPR001849">
    <property type="entry name" value="PH_domain"/>
</dbReference>
<feature type="domain" description="SH3" evidence="8">
    <location>
        <begin position="2"/>
        <end position="61"/>
    </location>
</feature>
<organism evidence="11 12">
    <name type="scientific">Drosophila ananassae</name>
    <name type="common">Fruit fly</name>
    <dbReference type="NCBI Taxonomy" id="7217"/>
    <lineage>
        <taxon>Eukaryota</taxon>
        <taxon>Metazoa</taxon>
        <taxon>Ecdysozoa</taxon>
        <taxon>Arthropoda</taxon>
        <taxon>Hexapoda</taxon>
        <taxon>Insecta</taxon>
        <taxon>Pterygota</taxon>
        <taxon>Neoptera</taxon>
        <taxon>Endopterygota</taxon>
        <taxon>Diptera</taxon>
        <taxon>Brachycera</taxon>
        <taxon>Muscomorpha</taxon>
        <taxon>Ephydroidea</taxon>
        <taxon>Drosophilidae</taxon>
        <taxon>Drosophila</taxon>
        <taxon>Sophophora</taxon>
    </lineage>
</organism>
<feature type="compositionally biased region" description="Polar residues" evidence="7">
    <location>
        <begin position="399"/>
        <end position="408"/>
    </location>
</feature>
<dbReference type="InterPro" id="IPR011993">
    <property type="entry name" value="PH-like_dom_sf"/>
</dbReference>
<dbReference type="PROSITE" id="PS50010">
    <property type="entry name" value="DH_2"/>
    <property type="match status" value="1"/>
</dbReference>
<keyword evidence="6" id="KW-0175">Coiled coil</keyword>
<keyword evidence="2 5" id="KW-0728">SH3 domain</keyword>
<name>A0A0P8XVQ3_DROAN</name>
<proteinExistence type="predicted"/>
<dbReference type="Gene3D" id="2.30.29.30">
    <property type="entry name" value="Pleckstrin-homology domain (PH domain)/Phosphotyrosine-binding domain (PTB)"/>
    <property type="match status" value="1"/>
</dbReference>
<dbReference type="AlphaFoldDB" id="A0A0P8XVQ3"/>
<keyword evidence="12" id="KW-1185">Reference proteome</keyword>
<evidence type="ECO:0000256" key="6">
    <source>
        <dbReference type="SAM" id="Coils"/>
    </source>
</evidence>
<dbReference type="PANTHER" id="PTHR46026:SF1">
    <property type="entry name" value="RHO-TYPE GUANINE NUCLEOTIDE EXCHANGE FACTOR, ISOFORM F"/>
    <property type="match status" value="1"/>
</dbReference>
<dbReference type="Pfam" id="PF00621">
    <property type="entry name" value="RhoGEF"/>
    <property type="match status" value="1"/>
</dbReference>
<dbReference type="SMR" id="A0A0P8XVQ3"/>
<feature type="domain" description="PH" evidence="9">
    <location>
        <begin position="274"/>
        <end position="375"/>
    </location>
</feature>
<feature type="coiled-coil region" evidence="6">
    <location>
        <begin position="641"/>
        <end position="671"/>
    </location>
</feature>
<feature type="compositionally biased region" description="Pro residues" evidence="7">
    <location>
        <begin position="465"/>
        <end position="480"/>
    </location>
</feature>
<dbReference type="GO" id="GO:0030027">
    <property type="term" value="C:lamellipodium"/>
    <property type="evidence" value="ECO:0007669"/>
    <property type="project" value="UniProtKB-SubCell"/>
</dbReference>
<feature type="compositionally biased region" description="Polar residues" evidence="7">
    <location>
        <begin position="440"/>
        <end position="462"/>
    </location>
</feature>
<dbReference type="SMART" id="SM00233">
    <property type="entry name" value="PH"/>
    <property type="match status" value="1"/>
</dbReference>
<dbReference type="CTD" id="35306"/>
<feature type="region of interest" description="Disordered" evidence="7">
    <location>
        <begin position="529"/>
        <end position="580"/>
    </location>
</feature>
<feature type="compositionally biased region" description="Low complexity" evidence="7">
    <location>
        <begin position="421"/>
        <end position="439"/>
    </location>
</feature>
<feature type="domain" description="DH" evidence="10">
    <location>
        <begin position="78"/>
        <end position="252"/>
    </location>
</feature>
<gene>
    <name evidence="11" type="primary">Dana\GF14535</name>
    <name evidence="11" type="synonym">dana_GLEANR_15297</name>
    <name evidence="11" type="ORF">GF14535</name>
</gene>
<dbReference type="CDD" id="cd00160">
    <property type="entry name" value="RhoGEF"/>
    <property type="match status" value="1"/>
</dbReference>
<dbReference type="Gene3D" id="2.30.30.40">
    <property type="entry name" value="SH3 Domains"/>
    <property type="match status" value="1"/>
</dbReference>
<dbReference type="InterPro" id="IPR000219">
    <property type="entry name" value="DH_dom"/>
</dbReference>
<dbReference type="GO" id="GO:0016192">
    <property type="term" value="P:vesicle-mediated transport"/>
    <property type="evidence" value="ECO:0007669"/>
    <property type="project" value="UniProtKB-ARBA"/>
</dbReference>
<evidence type="ECO:0000259" key="9">
    <source>
        <dbReference type="PROSITE" id="PS50003"/>
    </source>
</evidence>
<dbReference type="SUPFAM" id="SSF50044">
    <property type="entry name" value="SH3-domain"/>
    <property type="match status" value="1"/>
</dbReference>
<keyword evidence="4" id="KW-0966">Cell projection</keyword>
<dbReference type="Proteomes" id="UP000007801">
    <property type="component" value="Unassembled WGS sequence"/>
</dbReference>
<dbReference type="SMART" id="SM00326">
    <property type="entry name" value="SH3"/>
    <property type="match status" value="1"/>
</dbReference>
<dbReference type="PRINTS" id="PR00452">
    <property type="entry name" value="SH3DOMAIN"/>
</dbReference>
<dbReference type="Gene3D" id="1.20.900.10">
    <property type="entry name" value="Dbl homology (DH) domain"/>
    <property type="match status" value="1"/>
</dbReference>
<dbReference type="InterPro" id="IPR001452">
    <property type="entry name" value="SH3_domain"/>
</dbReference>
<dbReference type="GO" id="GO:0005085">
    <property type="term" value="F:guanyl-nucleotide exchange factor activity"/>
    <property type="evidence" value="ECO:0007669"/>
    <property type="project" value="UniProtKB-KW"/>
</dbReference>